<dbReference type="PRINTS" id="PR00812">
    <property type="entry name" value="BCTERIALGSPF"/>
</dbReference>
<evidence type="ECO:0000256" key="7">
    <source>
        <dbReference type="ARBA" id="ARBA00023136"/>
    </source>
</evidence>
<dbReference type="AlphaFoldDB" id="A0A174CED3"/>
<accession>A0A174CED3</accession>
<proteinExistence type="inferred from homology"/>
<comment type="subcellular location">
    <subcellularLocation>
        <location evidence="1">Cell inner membrane</location>
        <topology evidence="1">Multi-pass membrane protein</topology>
    </subcellularLocation>
</comment>
<keyword evidence="4" id="KW-0997">Cell inner membrane</keyword>
<comment type="similarity">
    <text evidence="2">Belongs to the GSP F family.</text>
</comment>
<reference evidence="10 11" key="1">
    <citation type="submission" date="2015-09" db="EMBL/GenBank/DDBJ databases">
        <authorList>
            <consortium name="Pathogen Informatics"/>
        </authorList>
    </citation>
    <scope>NUCLEOTIDE SEQUENCE [LARGE SCALE GENOMIC DNA]</scope>
    <source>
        <strain evidence="10 11">2789STDY5608828</strain>
    </source>
</reference>
<evidence type="ECO:0000313" key="10">
    <source>
        <dbReference type="EMBL" id="CUO10310.1"/>
    </source>
</evidence>
<evidence type="ECO:0000256" key="8">
    <source>
        <dbReference type="SAM" id="Phobius"/>
    </source>
</evidence>
<keyword evidence="3" id="KW-1003">Cell membrane</keyword>
<name>A0A174CED3_9FIRM</name>
<evidence type="ECO:0000259" key="9">
    <source>
        <dbReference type="Pfam" id="PF00482"/>
    </source>
</evidence>
<evidence type="ECO:0000256" key="3">
    <source>
        <dbReference type="ARBA" id="ARBA00022475"/>
    </source>
</evidence>
<dbReference type="InterPro" id="IPR018076">
    <property type="entry name" value="T2SS_GspF_dom"/>
</dbReference>
<dbReference type="GO" id="GO:0005886">
    <property type="term" value="C:plasma membrane"/>
    <property type="evidence" value="ECO:0007669"/>
    <property type="project" value="UniProtKB-SubCell"/>
</dbReference>
<organism evidence="10 11">
    <name type="scientific">Mitsuokella jalaludinii</name>
    <dbReference type="NCBI Taxonomy" id="187979"/>
    <lineage>
        <taxon>Bacteria</taxon>
        <taxon>Bacillati</taxon>
        <taxon>Bacillota</taxon>
        <taxon>Negativicutes</taxon>
        <taxon>Selenomonadales</taxon>
        <taxon>Selenomonadaceae</taxon>
        <taxon>Mitsuokella</taxon>
    </lineage>
</organism>
<dbReference type="RefSeq" id="WP_055162961.1">
    <property type="nucleotide sequence ID" value="NZ_CABIWZ010000028.1"/>
</dbReference>
<sequence>MGVFQYEARNRAGEFFAGTVEAHDEREAAGLIRRRGLWVAALHLQCEEAAGAPAVSRWRQQLAGAVAKTPPAKLRVLFLRQMAAMMQAGMPVHQALQALAKSDADRAYQSLLQQLLAGILAGRPLHERMALHPAVFPASLCGLVRAGEESGSLTQIFAQLADFEEHRYEAREALKSALLYPVILLVVSLVALVLMAVFVLPAFAVMLQDLQAELPWTTRFLLALMDFVSGHLAALLTGAALLALVTAALVRDARTRTVLDGWLLKMPILGPLQRASAWRILLELFAVMLKNGIPLTTALAMAADVPANRHIACEMKALRAQVESGQPFAASLRQLTSCPRLLVELLMAGEMTGTLDAMMEKAAAFAAADARHRSARVEALAEPVMIFVVGGMIFFFVLSIVLPLLTTMDALM</sequence>
<keyword evidence="11" id="KW-1185">Reference proteome</keyword>
<dbReference type="Proteomes" id="UP000095546">
    <property type="component" value="Unassembled WGS sequence"/>
</dbReference>
<keyword evidence="6 8" id="KW-1133">Transmembrane helix</keyword>
<evidence type="ECO:0000313" key="11">
    <source>
        <dbReference type="Proteomes" id="UP000095546"/>
    </source>
</evidence>
<dbReference type="PANTHER" id="PTHR30012">
    <property type="entry name" value="GENERAL SECRETION PATHWAY PROTEIN"/>
    <property type="match status" value="1"/>
</dbReference>
<dbReference type="EMBL" id="CYYU01000028">
    <property type="protein sequence ID" value="CUO10310.1"/>
    <property type="molecule type" value="Genomic_DNA"/>
</dbReference>
<evidence type="ECO:0000256" key="2">
    <source>
        <dbReference type="ARBA" id="ARBA00005745"/>
    </source>
</evidence>
<feature type="transmembrane region" description="Helical" evidence="8">
    <location>
        <begin position="177"/>
        <end position="207"/>
    </location>
</feature>
<evidence type="ECO:0000256" key="6">
    <source>
        <dbReference type="ARBA" id="ARBA00022989"/>
    </source>
</evidence>
<feature type="domain" description="Type II secretion system protein GspF" evidence="9">
    <location>
        <begin position="282"/>
        <end position="403"/>
    </location>
</feature>
<evidence type="ECO:0000256" key="4">
    <source>
        <dbReference type="ARBA" id="ARBA00022519"/>
    </source>
</evidence>
<dbReference type="Pfam" id="PF00482">
    <property type="entry name" value="T2SSF"/>
    <property type="match status" value="2"/>
</dbReference>
<dbReference type="FunFam" id="1.20.81.30:FF:000001">
    <property type="entry name" value="Type II secretion system protein F"/>
    <property type="match status" value="1"/>
</dbReference>
<evidence type="ECO:0000256" key="1">
    <source>
        <dbReference type="ARBA" id="ARBA00004429"/>
    </source>
</evidence>
<dbReference type="PANTHER" id="PTHR30012:SF0">
    <property type="entry name" value="TYPE II SECRETION SYSTEM PROTEIN F-RELATED"/>
    <property type="match status" value="1"/>
</dbReference>
<feature type="transmembrane region" description="Helical" evidence="8">
    <location>
        <begin position="227"/>
        <end position="250"/>
    </location>
</feature>
<keyword evidence="5 8" id="KW-0812">Transmembrane</keyword>
<evidence type="ECO:0000256" key="5">
    <source>
        <dbReference type="ARBA" id="ARBA00022692"/>
    </source>
</evidence>
<feature type="domain" description="Type II secretion system protein GspF" evidence="9">
    <location>
        <begin position="78"/>
        <end position="201"/>
    </location>
</feature>
<dbReference type="InterPro" id="IPR042094">
    <property type="entry name" value="T2SS_GspF_sf"/>
</dbReference>
<protein>
    <submittedName>
        <fullName evidence="10">Type IV pilin biogenesis protein</fullName>
    </submittedName>
</protein>
<gene>
    <name evidence="10" type="primary">gspF</name>
    <name evidence="10" type="ORF">ERS852385_02138</name>
</gene>
<dbReference type="InterPro" id="IPR003004">
    <property type="entry name" value="GspF/PilC"/>
</dbReference>
<dbReference type="STRING" id="187979.ERS852385_02138"/>
<keyword evidence="7 8" id="KW-0472">Membrane</keyword>
<feature type="transmembrane region" description="Helical" evidence="8">
    <location>
        <begin position="384"/>
        <end position="405"/>
    </location>
</feature>
<dbReference type="eggNOG" id="COG1459">
    <property type="taxonomic scope" value="Bacteria"/>
</dbReference>
<dbReference type="OrthoDB" id="9805682at2"/>
<dbReference type="Gene3D" id="1.20.81.30">
    <property type="entry name" value="Type II secretion system (T2SS), domain F"/>
    <property type="match status" value="2"/>
</dbReference>